<dbReference type="Pfam" id="PF12146">
    <property type="entry name" value="Hydrolase_4"/>
    <property type="match status" value="1"/>
</dbReference>
<feature type="domain" description="Serine aminopeptidase S33" evidence="1">
    <location>
        <begin position="47"/>
        <end position="250"/>
    </location>
</feature>
<dbReference type="InterPro" id="IPR051044">
    <property type="entry name" value="MAG_DAG_Lipase"/>
</dbReference>
<protein>
    <submittedName>
        <fullName evidence="2">Alpha/beta hydrolase</fullName>
    </submittedName>
</protein>
<name>A0ABX7Y9A1_9ACTN</name>
<dbReference type="Proteomes" id="UP000678513">
    <property type="component" value="Chromosome"/>
</dbReference>
<dbReference type="EMBL" id="CP072384">
    <property type="protein sequence ID" value="QUC09591.1"/>
    <property type="molecule type" value="Genomic_DNA"/>
</dbReference>
<dbReference type="Gene3D" id="3.40.50.1820">
    <property type="entry name" value="alpha/beta hydrolase"/>
    <property type="match status" value="1"/>
</dbReference>
<dbReference type="InterPro" id="IPR029058">
    <property type="entry name" value="AB_hydrolase_fold"/>
</dbReference>
<gene>
    <name evidence="2" type="ORF">J5A65_03290</name>
</gene>
<accession>A0ABX7Y9A1</accession>
<evidence type="ECO:0000313" key="2">
    <source>
        <dbReference type="EMBL" id="QUC09591.1"/>
    </source>
</evidence>
<keyword evidence="2" id="KW-0378">Hydrolase</keyword>
<keyword evidence="3" id="KW-1185">Reference proteome</keyword>
<dbReference type="GO" id="GO:0016787">
    <property type="term" value="F:hydrolase activity"/>
    <property type="evidence" value="ECO:0007669"/>
    <property type="project" value="UniProtKB-KW"/>
</dbReference>
<evidence type="ECO:0000259" key="1">
    <source>
        <dbReference type="Pfam" id="PF12146"/>
    </source>
</evidence>
<dbReference type="InterPro" id="IPR022742">
    <property type="entry name" value="Hydrolase_4"/>
</dbReference>
<dbReference type="SUPFAM" id="SSF53474">
    <property type="entry name" value="alpha/beta-Hydrolases"/>
    <property type="match status" value="1"/>
</dbReference>
<sequence>MAVTWVSDVQLPGYQQLDIPLPEAGVYPGEPEHEVVATLVRRSEPTSRSAVLYVHGWSDYFFQTHLADAFAGWGYDFYALDLRRYGRSLRQGQLAGYTADFTEYYQELDAAVEVIRAEGYESLVLMGHSTGGLAVSLYVHARPGVADVVVLNSPWLELQSLQAWRPALAAAFSAVGTLSPTRAVVLPDPGFYLRSISADEDGQWDYNPNLKGDPAFLPRVGWLSAVMRGHAAVAAGLGIDVPVLMLISTRSDFSRTWNDDMHRADLVLDVDALAARAPQLGRHVTLIRIERGKHDLVLSEEEPRERFLDEVRRWLDAYA</sequence>
<organism evidence="2 3">
    <name type="scientific">Arachnia rubra</name>
    <dbReference type="NCBI Taxonomy" id="1547448"/>
    <lineage>
        <taxon>Bacteria</taxon>
        <taxon>Bacillati</taxon>
        <taxon>Actinomycetota</taxon>
        <taxon>Actinomycetes</taxon>
        <taxon>Propionibacteriales</taxon>
        <taxon>Propionibacteriaceae</taxon>
        <taxon>Arachnia</taxon>
    </lineage>
</organism>
<evidence type="ECO:0000313" key="3">
    <source>
        <dbReference type="Proteomes" id="UP000678513"/>
    </source>
</evidence>
<proteinExistence type="predicted"/>
<dbReference type="PANTHER" id="PTHR11614">
    <property type="entry name" value="PHOSPHOLIPASE-RELATED"/>
    <property type="match status" value="1"/>
</dbReference>
<reference evidence="2 3" key="1">
    <citation type="submission" date="2021-03" db="EMBL/GenBank/DDBJ databases">
        <title>Human Oral Microbial Genomes.</title>
        <authorList>
            <person name="Johnston C.D."/>
            <person name="Chen T."/>
            <person name="Dewhirst F.E."/>
        </authorList>
    </citation>
    <scope>NUCLEOTIDE SEQUENCE [LARGE SCALE GENOMIC DNA]</scope>
    <source>
        <strain evidence="2 3">DSMZ 100122</strain>
    </source>
</reference>